<dbReference type="EMBL" id="FNIM01000001">
    <property type="protein sequence ID" value="SDN19170.1"/>
    <property type="molecule type" value="Genomic_DNA"/>
</dbReference>
<accession>A0A1G9ZCI6</accession>
<protein>
    <recommendedName>
        <fullName evidence="2">UPF0102 protein SAMN05216355_101137</fullName>
    </recommendedName>
</protein>
<proteinExistence type="inferred from homology"/>
<dbReference type="InterPro" id="IPR011856">
    <property type="entry name" value="tRNA_endonuc-like_dom_sf"/>
</dbReference>
<dbReference type="Pfam" id="PF02021">
    <property type="entry name" value="UPF0102"/>
    <property type="match status" value="1"/>
</dbReference>
<dbReference type="GO" id="GO:0004519">
    <property type="term" value="F:endonuclease activity"/>
    <property type="evidence" value="ECO:0007669"/>
    <property type="project" value="UniProtKB-KW"/>
</dbReference>
<keyword evidence="4" id="KW-0540">Nuclease</keyword>
<evidence type="ECO:0000256" key="1">
    <source>
        <dbReference type="ARBA" id="ARBA00006738"/>
    </source>
</evidence>
<dbReference type="HAMAP" id="MF_00048">
    <property type="entry name" value="UPF0102"/>
    <property type="match status" value="1"/>
</dbReference>
<reference evidence="5" key="1">
    <citation type="submission" date="2016-10" db="EMBL/GenBank/DDBJ databases">
        <authorList>
            <person name="Varghese N."/>
            <person name="Submissions S."/>
        </authorList>
    </citation>
    <scope>NUCLEOTIDE SEQUENCE [LARGE SCALE GENOMIC DNA]</scope>
    <source>
        <strain evidence="5">DSM 27982</strain>
    </source>
</reference>
<dbReference type="SUPFAM" id="SSF52980">
    <property type="entry name" value="Restriction endonuclease-like"/>
    <property type="match status" value="1"/>
</dbReference>
<dbReference type="PANTHER" id="PTHR34039:SF1">
    <property type="entry name" value="UPF0102 PROTEIN YRAN"/>
    <property type="match status" value="1"/>
</dbReference>
<evidence type="ECO:0000313" key="5">
    <source>
        <dbReference type="Proteomes" id="UP000198541"/>
    </source>
</evidence>
<dbReference type="InterPro" id="IPR011335">
    <property type="entry name" value="Restrct_endonuc-II-like"/>
</dbReference>
<dbReference type="PANTHER" id="PTHR34039">
    <property type="entry name" value="UPF0102 PROTEIN YRAN"/>
    <property type="match status" value="1"/>
</dbReference>
<keyword evidence="5" id="KW-1185">Reference proteome</keyword>
<comment type="similarity">
    <text evidence="1 2">Belongs to the UPF0102 family.</text>
</comment>
<evidence type="ECO:0000256" key="2">
    <source>
        <dbReference type="HAMAP-Rule" id="MF_00048"/>
    </source>
</evidence>
<dbReference type="GO" id="GO:0003676">
    <property type="term" value="F:nucleic acid binding"/>
    <property type="evidence" value="ECO:0007669"/>
    <property type="project" value="InterPro"/>
</dbReference>
<keyword evidence="4" id="KW-0378">Hydrolase</keyword>
<dbReference type="Proteomes" id="UP000198541">
    <property type="component" value="Unassembled WGS sequence"/>
</dbReference>
<dbReference type="CDD" id="cd20736">
    <property type="entry name" value="PoNe_Nuclease"/>
    <property type="match status" value="1"/>
</dbReference>
<dbReference type="Gene3D" id="3.40.1350.10">
    <property type="match status" value="1"/>
</dbReference>
<evidence type="ECO:0000256" key="3">
    <source>
        <dbReference type="SAM" id="MobiDB-lite"/>
    </source>
</evidence>
<sequence length="146" mass="15191">MPTAPPAAQPAPLAKGAPPTDPRRLIGQRGEAIAARYLSDQGWHILDRNWRPGPGLRGEVDIVALELQPAGPGTLVIVEVKTRTSTVAGPPAAAVGPLKLLRLRSLVGACAAAHPVPHAGLRLDVVSVQLRAGLPALLRHHRGVGD</sequence>
<name>A0A1G9ZCI6_9ACTO</name>
<evidence type="ECO:0000313" key="4">
    <source>
        <dbReference type="EMBL" id="SDN19170.1"/>
    </source>
</evidence>
<dbReference type="InterPro" id="IPR003509">
    <property type="entry name" value="UPF0102_YraN-like"/>
</dbReference>
<dbReference type="AlphaFoldDB" id="A0A1G9ZCI6"/>
<keyword evidence="4" id="KW-0255">Endonuclease</keyword>
<organism evidence="4 5">
    <name type="scientific">Actinomyces ruminicola</name>
    <dbReference type="NCBI Taxonomy" id="332524"/>
    <lineage>
        <taxon>Bacteria</taxon>
        <taxon>Bacillati</taxon>
        <taxon>Actinomycetota</taxon>
        <taxon>Actinomycetes</taxon>
        <taxon>Actinomycetales</taxon>
        <taxon>Actinomycetaceae</taxon>
        <taxon>Actinomyces</taxon>
    </lineage>
</organism>
<gene>
    <name evidence="4" type="ORF">SAMN05216355_101137</name>
</gene>
<feature type="region of interest" description="Disordered" evidence="3">
    <location>
        <begin position="1"/>
        <end position="23"/>
    </location>
</feature>
<dbReference type="STRING" id="332524.SAMN04487766_103137"/>
<dbReference type="RefSeq" id="WP_092533277.1">
    <property type="nucleotide sequence ID" value="NZ_FNIM01000001.1"/>
</dbReference>